<reference evidence="1" key="1">
    <citation type="submission" date="2017-07" db="EMBL/GenBank/DDBJ databases">
        <authorList>
            <person name="Sun Z.S."/>
            <person name="Albrecht U."/>
            <person name="Echele G."/>
            <person name="Lee C.C."/>
        </authorList>
    </citation>
    <scope>NUCLEOTIDE SEQUENCE</scope>
    <source>
        <strain evidence="1">UFG-1</strain>
        <tissue evidence="1">Leaf</tissue>
    </source>
</reference>
<dbReference type="EMBL" id="NKXS01001142">
    <property type="protein sequence ID" value="PIN20306.1"/>
    <property type="molecule type" value="Genomic_DNA"/>
</dbReference>
<evidence type="ECO:0000313" key="1">
    <source>
        <dbReference type="EMBL" id="PIN02345.1"/>
    </source>
</evidence>
<evidence type="ECO:0000313" key="2">
    <source>
        <dbReference type="EMBL" id="PIN20305.1"/>
    </source>
</evidence>
<dbReference type="EMBL" id="NKXS01001142">
    <property type="protein sequence ID" value="PIN20305.1"/>
    <property type="molecule type" value="Genomic_DNA"/>
</dbReference>
<gene>
    <name evidence="2" type="ORF">CDL12_06985</name>
    <name evidence="3" type="ORF">CDL12_06986</name>
    <name evidence="1" type="ORF">CDL12_25144</name>
</gene>
<organism evidence="1 4">
    <name type="scientific">Handroanthus impetiginosus</name>
    <dbReference type="NCBI Taxonomy" id="429701"/>
    <lineage>
        <taxon>Eukaryota</taxon>
        <taxon>Viridiplantae</taxon>
        <taxon>Streptophyta</taxon>
        <taxon>Embryophyta</taxon>
        <taxon>Tracheophyta</taxon>
        <taxon>Spermatophyta</taxon>
        <taxon>Magnoliopsida</taxon>
        <taxon>eudicotyledons</taxon>
        <taxon>Gunneridae</taxon>
        <taxon>Pentapetalae</taxon>
        <taxon>asterids</taxon>
        <taxon>lamiids</taxon>
        <taxon>Lamiales</taxon>
        <taxon>Bignoniaceae</taxon>
        <taxon>Crescentiina</taxon>
        <taxon>Tabebuia alliance</taxon>
        <taxon>Handroanthus</taxon>
    </lineage>
</organism>
<comment type="caution">
    <text evidence="1">The sequence shown here is derived from an EMBL/GenBank/DDBJ whole genome shotgun (WGS) entry which is preliminary data.</text>
</comment>
<protein>
    <submittedName>
        <fullName evidence="1">Uncharacterized protein</fullName>
    </submittedName>
</protein>
<name>A0A2G9GAX5_9LAMI</name>
<reference evidence="4" key="2">
    <citation type="journal article" date="2018" name="Gigascience">
        <title>Genome assembly of the Pink Ipe (Handroanthus impetiginosus, Bignoniaceae), a highly valued, ecologically keystone Neotropical timber forest tree.</title>
        <authorList>
            <person name="Silva-Junior O.B."/>
            <person name="Grattapaglia D."/>
            <person name="Novaes E."/>
            <person name="Collevatti R.G."/>
        </authorList>
    </citation>
    <scope>NUCLEOTIDE SEQUENCE [LARGE SCALE GENOMIC DNA]</scope>
    <source>
        <strain evidence="4">cv. UFG-1</strain>
    </source>
</reference>
<dbReference type="STRING" id="429701.A0A2G9GAX5"/>
<dbReference type="PANTHER" id="PTHR35121:SF4">
    <property type="entry name" value="SWIM-TYPE DOMAIN-CONTAINING PROTEIN"/>
    <property type="match status" value="1"/>
</dbReference>
<dbReference type="PANTHER" id="PTHR35121">
    <property type="entry name" value="HOMEODOMAIN PROTEIN 8, PUTATIVE-RELATED"/>
    <property type="match status" value="1"/>
</dbReference>
<evidence type="ECO:0000313" key="3">
    <source>
        <dbReference type="EMBL" id="PIN20306.1"/>
    </source>
</evidence>
<accession>A0A2G9GAX5</accession>
<proteinExistence type="predicted"/>
<evidence type="ECO:0000313" key="4">
    <source>
        <dbReference type="Proteomes" id="UP000231279"/>
    </source>
</evidence>
<dbReference type="EMBL" id="NKXS01005963">
    <property type="protein sequence ID" value="PIN02345.1"/>
    <property type="molecule type" value="Genomic_DNA"/>
</dbReference>
<dbReference type="Proteomes" id="UP000231279">
    <property type="component" value="Unassembled WGS sequence"/>
</dbReference>
<reference evidence="1" key="3">
    <citation type="journal article" date="2018" name="Gigascience">
        <title>Genome assembly of the pink ipe (Handroanthus impetiginosus, Bignoniaceae), a highly-valued ecologically keystone neotropical timber forest tree.</title>
        <authorList>
            <person name="Silva-Junior O.B."/>
            <person name="Novaes E."/>
            <person name="Grattapaglia D."/>
            <person name="Collevatti R.G."/>
        </authorList>
    </citation>
    <scope>NUCLEOTIDE SEQUENCE [LARGE SCALE GENOMIC DNA]</scope>
    <source>
        <strain evidence="1">UFG-1</strain>
        <tissue evidence="1">Leaf</tissue>
    </source>
</reference>
<dbReference type="OrthoDB" id="1696465at2759"/>
<sequence>MNTIAEDVFSRGFHQSITNYELEKERRPYHKYCRCALHKSKDAKASACFHHNNIKVVKKPWYKCSLSIEAPQFLVLLKNKEENNVFTIGRIDQWIIM</sequence>
<dbReference type="AlphaFoldDB" id="A0A2G9GAX5"/>
<keyword evidence="4" id="KW-1185">Reference proteome</keyword>